<keyword evidence="8" id="KW-1185">Reference proteome</keyword>
<dbReference type="Gene3D" id="3.80.10.10">
    <property type="entry name" value="Ribonuclease Inhibitor"/>
    <property type="match status" value="2"/>
</dbReference>
<dbReference type="InterPro" id="IPR008480">
    <property type="entry name" value="DUF761_pln"/>
</dbReference>
<dbReference type="PaxDb" id="29760-VIT_12s0035g01520.t01"/>
<gene>
    <name evidence="7" type="ordered locus">VIT_12s0035g01520</name>
</gene>
<feature type="region of interest" description="Disordered" evidence="4">
    <location>
        <begin position="588"/>
        <end position="670"/>
    </location>
</feature>
<feature type="domain" description="Disease resistance protein At4g27190-like leucine-rich repeats" evidence="5">
    <location>
        <begin position="404"/>
        <end position="528"/>
    </location>
</feature>
<dbReference type="EMBL" id="FN595990">
    <property type="protein sequence ID" value="CCB55017.1"/>
    <property type="molecule type" value="Genomic_DNA"/>
</dbReference>
<dbReference type="Pfam" id="PF05553">
    <property type="entry name" value="DUF761"/>
    <property type="match status" value="1"/>
</dbReference>
<evidence type="ECO:0000259" key="5">
    <source>
        <dbReference type="Pfam" id="PF23247"/>
    </source>
</evidence>
<dbReference type="InterPro" id="IPR032675">
    <property type="entry name" value="LRR_dom_sf"/>
</dbReference>
<dbReference type="InterPro" id="IPR057135">
    <property type="entry name" value="At4g27190-like_LRR"/>
</dbReference>
<evidence type="ECO:0000256" key="1">
    <source>
        <dbReference type="ARBA" id="ARBA00022614"/>
    </source>
</evidence>
<sequence length="709" mass="81288">MHWHSCGAVQVRQTSEQIVGDLVNAFLLESFQYGDSDFVRMRREIHEELLNFLRFESCSPFLRLGGWGLIEPPKDEAWEKANEMHLMNNKLLELPTSPHGSQLKVLFLQSNHHLRAIPPMFFECLPVLQILDLSYTRIRSLPQSLFKLFELRIFFLRGCELLMELPPEVGKLGNLEVLNLEGTKIINLPIDVERLTKLKCLNVSFHGYRKNQSSTLIPRNVIQQLFQLQELRIDVNPDDEQWNATMEDIVKEVCSLKQLEALKIYLPQVAPLDHFMRNGTSSVYTSLVHFRFVVGSHHSRIISRLPNELAIKFELQARSLKYVNGEGIPSQIKEVLQHCTALFLDRHLTLTKLSEFGIGNMKKLEFCVLGECYKIETIVDGAENCKQREDDGDFYGENILGSLQFLRLHYMKNLVSIWKGPVWRGCLSSLKSLTLHECPQLTTIFTLGLLENLNSLEELVAEWCPEINSIVTLEDPAEHKPFPLRTYLPNLRKISLHFMPKLVNISSGLPIAPKLEWMSFYNCPCLGTLSDKEFCSISINVIIGEADWWRSLEWSSFFGFAHQHNVFVPIKRDEDLTTQLEEIENQLLAQRQERKPSQQSGEAERQERKPSQQSGETERKERKPSQQSGSGGFIKAPAFEATTASKKMKLPANMREGNAKATVAKGDDDDEEVDAKADDFINKFKQQLKLQRLDSTIRYKEMIGRGSGK</sequence>
<accession>F6HK14</accession>
<dbReference type="InterPro" id="IPR003591">
    <property type="entry name" value="Leu-rich_rpt_typical-subtyp"/>
</dbReference>
<evidence type="ECO:0000313" key="8">
    <source>
        <dbReference type="Proteomes" id="UP000009183"/>
    </source>
</evidence>
<dbReference type="SUPFAM" id="SSF52058">
    <property type="entry name" value="L domain-like"/>
    <property type="match status" value="1"/>
</dbReference>
<dbReference type="Proteomes" id="UP000009183">
    <property type="component" value="Chromosome 12"/>
</dbReference>
<dbReference type="InterPro" id="IPR050905">
    <property type="entry name" value="Plant_NBS-LRR"/>
</dbReference>
<dbReference type="SMART" id="SM00369">
    <property type="entry name" value="LRR_TYP"/>
    <property type="match status" value="3"/>
</dbReference>
<name>F6HK14_VITVI</name>
<dbReference type="eggNOG" id="KOG4658">
    <property type="taxonomic scope" value="Eukaryota"/>
</dbReference>
<reference evidence="8" key="1">
    <citation type="journal article" date="2007" name="Nature">
        <title>The grapevine genome sequence suggests ancestral hexaploidization in major angiosperm phyla.</title>
        <authorList>
            <consortium name="The French-Italian Public Consortium for Grapevine Genome Characterization."/>
            <person name="Jaillon O."/>
            <person name="Aury J.-M."/>
            <person name="Noel B."/>
            <person name="Policriti A."/>
            <person name="Clepet C."/>
            <person name="Casagrande A."/>
            <person name="Choisne N."/>
            <person name="Aubourg S."/>
            <person name="Vitulo N."/>
            <person name="Jubin C."/>
            <person name="Vezzi A."/>
            <person name="Legeai F."/>
            <person name="Hugueney P."/>
            <person name="Dasilva C."/>
            <person name="Horner D."/>
            <person name="Mica E."/>
            <person name="Jublot D."/>
            <person name="Poulain J."/>
            <person name="Bruyere C."/>
            <person name="Billault A."/>
            <person name="Segurens B."/>
            <person name="Gouyvenoux M."/>
            <person name="Ugarte E."/>
            <person name="Cattonaro F."/>
            <person name="Anthouard V."/>
            <person name="Vico V."/>
            <person name="Del Fabbro C."/>
            <person name="Alaux M."/>
            <person name="Di Gaspero G."/>
            <person name="Dumas V."/>
            <person name="Felice N."/>
            <person name="Paillard S."/>
            <person name="Juman I."/>
            <person name="Moroldo M."/>
            <person name="Scalabrin S."/>
            <person name="Canaguier A."/>
            <person name="Le Clainche I."/>
            <person name="Malacrida G."/>
            <person name="Durand E."/>
            <person name="Pesole G."/>
            <person name="Laucou V."/>
            <person name="Chatelet P."/>
            <person name="Merdinoglu D."/>
            <person name="Delledonne M."/>
            <person name="Pezzotti M."/>
            <person name="Lecharny A."/>
            <person name="Scarpelli C."/>
            <person name="Artiguenave F."/>
            <person name="Pe M.E."/>
            <person name="Valle G."/>
            <person name="Morgante M."/>
            <person name="Caboche M."/>
            <person name="Adam-Blondon A.-F."/>
            <person name="Weissenbach J."/>
            <person name="Quetier F."/>
            <person name="Wincker P."/>
        </authorList>
    </citation>
    <scope>NUCLEOTIDE SEQUENCE [LARGE SCALE GENOMIC DNA]</scope>
    <source>
        <strain evidence="8">cv. Pinot noir / PN40024</strain>
    </source>
</reference>
<evidence type="ECO:0000256" key="2">
    <source>
        <dbReference type="ARBA" id="ARBA00022737"/>
    </source>
</evidence>
<feature type="domain" description="Disease resistance R13L4/SHOC-2-like LRR" evidence="6">
    <location>
        <begin position="124"/>
        <end position="267"/>
    </location>
</feature>
<keyword evidence="2" id="KW-0677">Repeat</keyword>
<dbReference type="Pfam" id="PF23247">
    <property type="entry name" value="LRR_RPS2"/>
    <property type="match status" value="1"/>
</dbReference>
<dbReference type="ExpressionAtlas" id="F6HK14">
    <property type="expression patterns" value="baseline and differential"/>
</dbReference>
<evidence type="ECO:0008006" key="9">
    <source>
        <dbReference type="Google" id="ProtNLM"/>
    </source>
</evidence>
<dbReference type="Pfam" id="PF23598">
    <property type="entry name" value="LRR_14"/>
    <property type="match status" value="1"/>
</dbReference>
<feature type="compositionally biased region" description="Basic and acidic residues" evidence="4">
    <location>
        <begin position="591"/>
        <end position="624"/>
    </location>
</feature>
<evidence type="ECO:0000259" key="6">
    <source>
        <dbReference type="Pfam" id="PF23598"/>
    </source>
</evidence>
<dbReference type="HOGENOM" id="CLU_019549_0_0_1"/>
<proteinExistence type="predicted"/>
<keyword evidence="3" id="KW-0611">Plant defense</keyword>
<organism evidence="7 8">
    <name type="scientific">Vitis vinifera</name>
    <name type="common">Grape</name>
    <dbReference type="NCBI Taxonomy" id="29760"/>
    <lineage>
        <taxon>Eukaryota</taxon>
        <taxon>Viridiplantae</taxon>
        <taxon>Streptophyta</taxon>
        <taxon>Embryophyta</taxon>
        <taxon>Tracheophyta</taxon>
        <taxon>Spermatophyta</taxon>
        <taxon>Magnoliopsida</taxon>
        <taxon>eudicotyledons</taxon>
        <taxon>Gunneridae</taxon>
        <taxon>Pentapetalae</taxon>
        <taxon>rosids</taxon>
        <taxon>Vitales</taxon>
        <taxon>Vitaceae</taxon>
        <taxon>Viteae</taxon>
        <taxon>Vitis</taxon>
    </lineage>
</organism>
<evidence type="ECO:0000313" key="7">
    <source>
        <dbReference type="EMBL" id="CCB55017.1"/>
    </source>
</evidence>
<dbReference type="InterPro" id="IPR055414">
    <property type="entry name" value="LRR_R13L4/SHOC2-like"/>
</dbReference>
<dbReference type="AlphaFoldDB" id="F6HK14"/>
<keyword evidence="1" id="KW-0433">Leucine-rich repeat</keyword>
<evidence type="ECO:0000256" key="4">
    <source>
        <dbReference type="SAM" id="MobiDB-lite"/>
    </source>
</evidence>
<dbReference type="PANTHER" id="PTHR33463:SF179">
    <property type="entry name" value="NB-ARC DOMAIN-CONTAINING PROTEIN"/>
    <property type="match status" value="1"/>
</dbReference>
<evidence type="ECO:0000256" key="3">
    <source>
        <dbReference type="ARBA" id="ARBA00022821"/>
    </source>
</evidence>
<dbReference type="PANTHER" id="PTHR33463">
    <property type="entry name" value="NB-ARC DOMAIN-CONTAINING PROTEIN-RELATED"/>
    <property type="match status" value="1"/>
</dbReference>
<dbReference type="InParanoid" id="F6HK14"/>
<protein>
    <recommendedName>
        <fullName evidence="9">Disease resistance protein</fullName>
    </recommendedName>
</protein>